<dbReference type="VEuPathDB" id="PlasmoDB:PKNH_1201500"/>
<organism evidence="2 3">
    <name type="scientific">Plasmodium knowlesi</name>
    <dbReference type="NCBI Taxonomy" id="5850"/>
    <lineage>
        <taxon>Eukaryota</taxon>
        <taxon>Sar</taxon>
        <taxon>Alveolata</taxon>
        <taxon>Apicomplexa</taxon>
        <taxon>Aconoidasida</taxon>
        <taxon>Haemosporida</taxon>
        <taxon>Plasmodiidae</taxon>
        <taxon>Plasmodium</taxon>
        <taxon>Plasmodium (Plasmodium)</taxon>
    </lineage>
</organism>
<keyword evidence="1" id="KW-0732">Signal</keyword>
<dbReference type="eggNOG" id="ENOG502SRDF">
    <property type="taxonomic scope" value="Eukaryota"/>
</dbReference>
<dbReference type="Gene3D" id="2.60.120.740">
    <property type="match status" value="1"/>
</dbReference>
<evidence type="ECO:0000313" key="2">
    <source>
        <dbReference type="EMBL" id="OTN65303.1"/>
    </source>
</evidence>
<dbReference type="EMBL" id="NETL01000025">
    <property type="protein sequence ID" value="OTN65303.1"/>
    <property type="molecule type" value="Genomic_DNA"/>
</dbReference>
<name>A0A1Y3DK71_PLAKN</name>
<accession>A0A1Y3DK71</accession>
<dbReference type="AlphaFoldDB" id="A0A1Y3DK71"/>
<comment type="caution">
    <text evidence="2">The sequence shown here is derived from an EMBL/GenBank/DDBJ whole genome shotgun (WGS) entry which is preliminary data.</text>
</comment>
<dbReference type="OrthoDB" id="361871at2759"/>
<dbReference type="Proteomes" id="UP000195012">
    <property type="component" value="Unassembled WGS sequence"/>
</dbReference>
<proteinExistence type="predicted"/>
<evidence type="ECO:0008006" key="4">
    <source>
        <dbReference type="Google" id="ProtNLM"/>
    </source>
</evidence>
<protein>
    <recommendedName>
        <fullName evidence="4">SUEL-type lectin domain-containing protein</fullName>
    </recommendedName>
</protein>
<dbReference type="VEuPathDB" id="PlasmoDB:PKNOH_S110072000"/>
<evidence type="ECO:0000256" key="1">
    <source>
        <dbReference type="SAM" id="SignalP"/>
    </source>
</evidence>
<feature type="signal peptide" evidence="1">
    <location>
        <begin position="1"/>
        <end position="23"/>
    </location>
</feature>
<reference evidence="2 3" key="1">
    <citation type="submission" date="2017-05" db="EMBL/GenBank/DDBJ databases">
        <title>PacBio assembly of a Plasmodium knowlesi genome sequence with Hi-C correction and manual annotation of the SICAvar gene family.</title>
        <authorList>
            <person name="Lapp S.A."/>
            <person name="Geraldo J.A."/>
            <person name="Chien J.-T."/>
            <person name="Ay F."/>
            <person name="Pakala S.B."/>
            <person name="Batugedara G."/>
            <person name="Humphrey J.C."/>
            <person name="Debarry J.D."/>
            <person name="Le Roch K.G."/>
            <person name="Galinski M.R."/>
            <person name="Kissinger J.C."/>
        </authorList>
    </citation>
    <scope>NUCLEOTIDE SEQUENCE [LARGE SCALE GENOMIC DNA]</scope>
    <source>
        <strain evidence="3">Malayan Strain Pk1 (A+)</strain>
    </source>
</reference>
<gene>
    <name evidence="2" type="ORF">PKNOH_S110072000</name>
</gene>
<dbReference type="CDD" id="cd22823">
    <property type="entry name" value="Gal_Rha_Lectin"/>
    <property type="match status" value="1"/>
</dbReference>
<evidence type="ECO:0000313" key="3">
    <source>
        <dbReference type="Proteomes" id="UP000195012"/>
    </source>
</evidence>
<feature type="chain" id="PRO_5010988418" description="SUEL-type lectin domain-containing protein" evidence="1">
    <location>
        <begin position="24"/>
        <end position="340"/>
    </location>
</feature>
<sequence length="340" mass="38803">MNGVRLIPLVVLITTLCSYTSFCLKPNDEITNGPVKIQSGNLEERITLHCGGTHSVHILDASYGNPSVDNFLIRKNPLDAPHTLPVVQMLCEGKPSCDIPVNDETFKVLSMIKDFHKLVVKYTCTSDALETFPKYNVKARRGGDNTWNIEFEGEEEKEELYLHVEDINALCEKPLLRKKYIDVNEAEKECNALSNCVFIIFNYDGYTLCESSSYKNATVQRNSKIYIKMSYIIGRPPHNYEVFPNVQGVCEKKDVVFEMNSALRLDDLYEKCREVDCDYFTMSTANGVKGVPKSFRNYAWFCKGFPKYVSHEGFIFGKNNKSSKEPKRRMTIKGFEGPLR</sequence>
<dbReference type="InterPro" id="IPR043159">
    <property type="entry name" value="Lectin_gal-bd_sf"/>
</dbReference>